<dbReference type="Proteomes" id="UP000025227">
    <property type="component" value="Unplaced"/>
</dbReference>
<name>A0A7I5ECZ0_HAECO</name>
<dbReference type="AlphaFoldDB" id="A0A7I5ECZ0"/>
<keyword evidence="1" id="KW-1185">Reference proteome</keyword>
<evidence type="ECO:0000313" key="2">
    <source>
        <dbReference type="WBParaSite" id="HCON_00154180-00001"/>
    </source>
</evidence>
<dbReference type="WBParaSite" id="HCON_00154180-00001">
    <property type="protein sequence ID" value="HCON_00154180-00001"/>
    <property type="gene ID" value="HCON_00154180"/>
</dbReference>
<reference evidence="2" key="1">
    <citation type="submission" date="2020-12" db="UniProtKB">
        <authorList>
            <consortium name="WormBaseParasite"/>
        </authorList>
    </citation>
    <scope>IDENTIFICATION</scope>
    <source>
        <strain evidence="2">MHco3</strain>
    </source>
</reference>
<proteinExistence type="predicted"/>
<protein>
    <submittedName>
        <fullName evidence="2">Ovule protein</fullName>
    </submittedName>
</protein>
<organism evidence="1 2">
    <name type="scientific">Haemonchus contortus</name>
    <name type="common">Barber pole worm</name>
    <dbReference type="NCBI Taxonomy" id="6289"/>
    <lineage>
        <taxon>Eukaryota</taxon>
        <taxon>Metazoa</taxon>
        <taxon>Ecdysozoa</taxon>
        <taxon>Nematoda</taxon>
        <taxon>Chromadorea</taxon>
        <taxon>Rhabditida</taxon>
        <taxon>Rhabditina</taxon>
        <taxon>Rhabditomorpha</taxon>
        <taxon>Strongyloidea</taxon>
        <taxon>Trichostrongylidae</taxon>
        <taxon>Haemonchus</taxon>
    </lineage>
</organism>
<sequence length="61" mass="7491">MPRNMHNRILPNRIPFEFFLSDCACWCLLGRSSIYRRILKSLYVFWCYNFYASLLRKSELH</sequence>
<accession>A0A7I5ECZ0</accession>
<evidence type="ECO:0000313" key="1">
    <source>
        <dbReference type="Proteomes" id="UP000025227"/>
    </source>
</evidence>